<reference evidence="7" key="1">
    <citation type="submission" date="2016-10" db="EMBL/GenBank/DDBJ databases">
        <authorList>
            <person name="Varghese N."/>
            <person name="Submissions S."/>
        </authorList>
    </citation>
    <scope>NUCLEOTIDE SEQUENCE [LARGE SCALE GENOMIC DNA]</scope>
    <source>
        <strain evidence="7">DSM 24450</strain>
    </source>
</reference>
<keyword evidence="4" id="KW-0472">Membrane</keyword>
<dbReference type="InterPro" id="IPR029044">
    <property type="entry name" value="Nucleotide-diphossugar_trans"/>
</dbReference>
<sequence length="375" mass="43349">MIYIVIVISVIYTILIIAFISGFNYLKNFKSRETSPKNTFTIVVAFRNEVENLPKLLQSLSNLNYPANLFEILLVNDNSTDAFEPIIAGFKKQYPQLTIVLLNNKRTSNSPKKDAISVGIQQSKFDWIVTTDADCEVPKNWLTLFNEFIEDKKPLFISAPVSFKQKASFLFHFQNLNFISLIGSTIGGFGIKKPFMCNGANLCYSKKIFNEINGFVGNETIASGDDIFLLEKMIEKHPNKTLFLKSEESVVLTNSALTWKQFFNQQIRWASKSTSYKNNFAKFVGIMVFLENLMIFTVIITTLINPIHWKAFFIIFIQKMFVDFLLIEKTSKFLKNRKSLIFVPITSLLYPFYILFVSLFSTFKKYEWKGRVYKK</sequence>
<organism evidence="6 7">
    <name type="scientific">Lutibacter maritimus</name>
    <dbReference type="NCBI Taxonomy" id="593133"/>
    <lineage>
        <taxon>Bacteria</taxon>
        <taxon>Pseudomonadati</taxon>
        <taxon>Bacteroidota</taxon>
        <taxon>Flavobacteriia</taxon>
        <taxon>Flavobacteriales</taxon>
        <taxon>Flavobacteriaceae</taxon>
        <taxon>Lutibacter</taxon>
    </lineage>
</organism>
<keyword evidence="4" id="KW-1133">Transmembrane helix</keyword>
<proteinExistence type="inferred from homology"/>
<evidence type="ECO:0000256" key="2">
    <source>
        <dbReference type="ARBA" id="ARBA00022676"/>
    </source>
</evidence>
<keyword evidence="3 6" id="KW-0808">Transferase</keyword>
<feature type="domain" description="Glycosyltransferase 2-like" evidence="5">
    <location>
        <begin position="41"/>
        <end position="176"/>
    </location>
</feature>
<feature type="transmembrane region" description="Helical" evidence="4">
    <location>
        <begin position="280"/>
        <end position="301"/>
    </location>
</feature>
<dbReference type="EMBL" id="FOZP01000004">
    <property type="protein sequence ID" value="SFS54227.1"/>
    <property type="molecule type" value="Genomic_DNA"/>
</dbReference>
<dbReference type="GO" id="GO:0016757">
    <property type="term" value="F:glycosyltransferase activity"/>
    <property type="evidence" value="ECO:0007669"/>
    <property type="project" value="UniProtKB-KW"/>
</dbReference>
<dbReference type="InterPro" id="IPR001173">
    <property type="entry name" value="Glyco_trans_2-like"/>
</dbReference>
<protein>
    <submittedName>
        <fullName evidence="6">Glycosyltransferase, catalytic subunit of cellulose synthase and poly-beta-1,6-N-acetylglucosamine synthase</fullName>
    </submittedName>
</protein>
<dbReference type="PANTHER" id="PTHR43630:SF1">
    <property type="entry name" value="POLY-BETA-1,6-N-ACETYL-D-GLUCOSAMINE SYNTHASE"/>
    <property type="match status" value="1"/>
</dbReference>
<evidence type="ECO:0000256" key="1">
    <source>
        <dbReference type="ARBA" id="ARBA00006739"/>
    </source>
</evidence>
<dbReference type="Proteomes" id="UP000199312">
    <property type="component" value="Unassembled WGS sequence"/>
</dbReference>
<evidence type="ECO:0000313" key="7">
    <source>
        <dbReference type="Proteomes" id="UP000199312"/>
    </source>
</evidence>
<dbReference type="AlphaFoldDB" id="A0A1I6QP29"/>
<dbReference type="Gene3D" id="3.90.550.10">
    <property type="entry name" value="Spore Coat Polysaccharide Biosynthesis Protein SpsA, Chain A"/>
    <property type="match status" value="1"/>
</dbReference>
<accession>A0A1I6QP29</accession>
<feature type="transmembrane region" description="Helical" evidence="4">
    <location>
        <begin position="6"/>
        <end position="26"/>
    </location>
</feature>
<feature type="transmembrane region" description="Helical" evidence="4">
    <location>
        <begin position="339"/>
        <end position="363"/>
    </location>
</feature>
<keyword evidence="2" id="KW-0328">Glycosyltransferase</keyword>
<evidence type="ECO:0000256" key="4">
    <source>
        <dbReference type="SAM" id="Phobius"/>
    </source>
</evidence>
<dbReference type="RefSeq" id="WP_090225465.1">
    <property type="nucleotide sequence ID" value="NZ_FOZP01000004.1"/>
</dbReference>
<dbReference type="STRING" id="593133.SAMN04488006_1975"/>
<evidence type="ECO:0000256" key="3">
    <source>
        <dbReference type="ARBA" id="ARBA00022679"/>
    </source>
</evidence>
<evidence type="ECO:0000313" key="6">
    <source>
        <dbReference type="EMBL" id="SFS54227.1"/>
    </source>
</evidence>
<gene>
    <name evidence="6" type="ORF">SAMN04488006_1975</name>
</gene>
<dbReference type="PANTHER" id="PTHR43630">
    <property type="entry name" value="POLY-BETA-1,6-N-ACETYL-D-GLUCOSAMINE SYNTHASE"/>
    <property type="match status" value="1"/>
</dbReference>
<evidence type="ECO:0000259" key="5">
    <source>
        <dbReference type="Pfam" id="PF00535"/>
    </source>
</evidence>
<comment type="similarity">
    <text evidence="1">Belongs to the glycosyltransferase 2 family.</text>
</comment>
<dbReference type="SUPFAM" id="SSF53448">
    <property type="entry name" value="Nucleotide-diphospho-sugar transferases"/>
    <property type="match status" value="1"/>
</dbReference>
<keyword evidence="7" id="KW-1185">Reference proteome</keyword>
<dbReference type="OrthoDB" id="9805625at2"/>
<name>A0A1I6QP29_9FLAO</name>
<dbReference type="Pfam" id="PF00535">
    <property type="entry name" value="Glycos_transf_2"/>
    <property type="match status" value="1"/>
</dbReference>
<dbReference type="CDD" id="cd04192">
    <property type="entry name" value="GT_2_like_e"/>
    <property type="match status" value="1"/>
</dbReference>
<keyword evidence="4" id="KW-0812">Transmembrane</keyword>